<evidence type="ECO:0000313" key="1">
    <source>
        <dbReference type="EMBL" id="KAL3692229.1"/>
    </source>
</evidence>
<sequence length="202" mass="21966">MNRRRKARPYKRPGFGAAVGEIKLGGPSAEREEFPTLEYAHVPSIRYSGSPEYSPVYGPRASLGYSPQAPSLEMPVYTLESPGYAPEPPGYSDTPGYFPVGPVCSDFSPEIRGYAPQYVEVPGYVPSADESPITPQTGVSEIVGPIHVPSAIGPVQARNVSVESDPVSPEYSRRRINLIANGPRWLPSTRIFMVLSQSLSVR</sequence>
<gene>
    <name evidence="1" type="ORF">R1sor_005880</name>
</gene>
<keyword evidence="2" id="KW-1185">Reference proteome</keyword>
<dbReference type="Proteomes" id="UP001633002">
    <property type="component" value="Unassembled WGS sequence"/>
</dbReference>
<dbReference type="AlphaFoldDB" id="A0ABD3HP85"/>
<proteinExistence type="predicted"/>
<protein>
    <submittedName>
        <fullName evidence="1">Uncharacterized protein</fullName>
    </submittedName>
</protein>
<comment type="caution">
    <text evidence="1">The sequence shown here is derived from an EMBL/GenBank/DDBJ whole genome shotgun (WGS) entry which is preliminary data.</text>
</comment>
<name>A0ABD3HP85_9MARC</name>
<reference evidence="1 2" key="1">
    <citation type="submission" date="2024-09" db="EMBL/GenBank/DDBJ databases">
        <title>Chromosome-scale assembly of Riccia sorocarpa.</title>
        <authorList>
            <person name="Paukszto L."/>
        </authorList>
    </citation>
    <scope>NUCLEOTIDE SEQUENCE [LARGE SCALE GENOMIC DNA]</scope>
    <source>
        <strain evidence="1">LP-2024</strain>
        <tissue evidence="1">Aerial parts of the thallus</tissue>
    </source>
</reference>
<accession>A0ABD3HP85</accession>
<dbReference type="EMBL" id="JBJQOH010000003">
    <property type="protein sequence ID" value="KAL3692229.1"/>
    <property type="molecule type" value="Genomic_DNA"/>
</dbReference>
<evidence type="ECO:0000313" key="2">
    <source>
        <dbReference type="Proteomes" id="UP001633002"/>
    </source>
</evidence>
<organism evidence="1 2">
    <name type="scientific">Riccia sorocarpa</name>
    <dbReference type="NCBI Taxonomy" id="122646"/>
    <lineage>
        <taxon>Eukaryota</taxon>
        <taxon>Viridiplantae</taxon>
        <taxon>Streptophyta</taxon>
        <taxon>Embryophyta</taxon>
        <taxon>Marchantiophyta</taxon>
        <taxon>Marchantiopsida</taxon>
        <taxon>Marchantiidae</taxon>
        <taxon>Marchantiales</taxon>
        <taxon>Ricciaceae</taxon>
        <taxon>Riccia</taxon>
    </lineage>
</organism>